<dbReference type="AlphaFoldDB" id="A0A3B0C557"/>
<accession>A0A3B0C557</accession>
<keyword evidence="1" id="KW-0732">Signal</keyword>
<evidence type="ECO:0000256" key="1">
    <source>
        <dbReference type="SAM" id="SignalP"/>
    </source>
</evidence>
<dbReference type="RefSeq" id="WP_120748977.1">
    <property type="nucleotide sequence ID" value="NZ_RBAH01000014.1"/>
</dbReference>
<gene>
    <name evidence="2" type="ORF">D7M11_19815</name>
</gene>
<protein>
    <recommendedName>
        <fullName evidence="4">DUF1002 domain-containing protein</fullName>
    </recommendedName>
</protein>
<evidence type="ECO:0000313" key="3">
    <source>
        <dbReference type="Proteomes" id="UP000282311"/>
    </source>
</evidence>
<evidence type="ECO:0008006" key="4">
    <source>
        <dbReference type="Google" id="ProtNLM"/>
    </source>
</evidence>
<dbReference type="Proteomes" id="UP000282311">
    <property type="component" value="Unassembled WGS sequence"/>
</dbReference>
<name>A0A3B0C557_9BACL</name>
<keyword evidence="3" id="KW-1185">Reference proteome</keyword>
<proteinExistence type="predicted"/>
<organism evidence="2 3">
    <name type="scientific">Paenibacillus ginsengarvi</name>
    <dbReference type="NCBI Taxonomy" id="400777"/>
    <lineage>
        <taxon>Bacteria</taxon>
        <taxon>Bacillati</taxon>
        <taxon>Bacillota</taxon>
        <taxon>Bacilli</taxon>
        <taxon>Bacillales</taxon>
        <taxon>Paenibacillaceae</taxon>
        <taxon>Paenibacillus</taxon>
    </lineage>
</organism>
<feature type="chain" id="PRO_5017445087" description="DUF1002 domain-containing protein" evidence="1">
    <location>
        <begin position="28"/>
        <end position="256"/>
    </location>
</feature>
<evidence type="ECO:0000313" key="2">
    <source>
        <dbReference type="EMBL" id="RKN80722.1"/>
    </source>
</evidence>
<feature type="signal peptide" evidence="1">
    <location>
        <begin position="1"/>
        <end position="27"/>
    </location>
</feature>
<sequence>MMKNKLFSKIALSTALLSAIASPSVFAENAGSQASVSTAPAALHVAVSSVAITDPVKLAEKYAPETVSDWKQTLEQYREAMSDKFGLPADGEGMASIKSVTLSRAAQAADADEAGMVSFKLESVSGEAVTLTPAQTITLDTAEAPIGTVSLTPFEIKDGVTAGVTVMSIPGIATATAVSISGEAKPLTNAFLDGWKALDEAARSEDGAAIKQALAHQLDLYKQEIASLKADPSQASGGLALYNIQTVPAETAEPQQ</sequence>
<comment type="caution">
    <text evidence="2">The sequence shown here is derived from an EMBL/GenBank/DDBJ whole genome shotgun (WGS) entry which is preliminary data.</text>
</comment>
<dbReference type="OrthoDB" id="2625511at2"/>
<dbReference type="EMBL" id="RBAH01000014">
    <property type="protein sequence ID" value="RKN80722.1"/>
    <property type="molecule type" value="Genomic_DNA"/>
</dbReference>
<reference evidence="2 3" key="1">
    <citation type="journal article" date="2007" name="Int. J. Syst. Evol. Microbiol.">
        <title>Paenibacillus ginsengarvi sp. nov., isolated from soil from ginseng cultivation.</title>
        <authorList>
            <person name="Yoon M.H."/>
            <person name="Ten L.N."/>
            <person name="Im W.T."/>
        </authorList>
    </citation>
    <scope>NUCLEOTIDE SEQUENCE [LARGE SCALE GENOMIC DNA]</scope>
    <source>
        <strain evidence="2 3">KCTC 13059</strain>
    </source>
</reference>